<reference evidence="1" key="1">
    <citation type="submission" date="2022-12" db="EMBL/GenBank/DDBJ databases">
        <title>Paraconexibacter alkalitolerans sp. nov. and Baekduia alba sp. nov., isolated from soil and emended description of the genera Paraconexibacter (Chun et al., 2020) and Baekduia (An et al., 2020).</title>
        <authorList>
            <person name="Vieira S."/>
            <person name="Huber K.J."/>
            <person name="Geppert A."/>
            <person name="Wolf J."/>
            <person name="Neumann-Schaal M."/>
            <person name="Muesken M."/>
            <person name="Overmann J."/>
        </authorList>
    </citation>
    <scope>NUCLEOTIDE SEQUENCE</scope>
    <source>
        <strain evidence="1">AEG42_29</strain>
    </source>
</reference>
<dbReference type="SUPFAM" id="SSF142906">
    <property type="entry name" value="YjbR-like"/>
    <property type="match status" value="1"/>
</dbReference>
<organism evidence="1">
    <name type="scientific">Paraconexibacter sp. AEG42_29</name>
    <dbReference type="NCBI Taxonomy" id="2997339"/>
    <lineage>
        <taxon>Bacteria</taxon>
        <taxon>Bacillati</taxon>
        <taxon>Actinomycetota</taxon>
        <taxon>Thermoleophilia</taxon>
        <taxon>Solirubrobacterales</taxon>
        <taxon>Paraconexibacteraceae</taxon>
        <taxon>Paraconexibacter</taxon>
    </lineage>
</organism>
<dbReference type="RefSeq" id="WP_354697369.1">
    <property type="nucleotide sequence ID" value="NZ_CP114014.1"/>
</dbReference>
<evidence type="ECO:0000313" key="1">
    <source>
        <dbReference type="EMBL" id="XAY06131.1"/>
    </source>
</evidence>
<dbReference type="InterPro" id="IPR058532">
    <property type="entry name" value="YjbR/MT2646/Rv2570-like"/>
</dbReference>
<protein>
    <recommendedName>
        <fullName evidence="2">DUF5655 domain-containing protein</fullName>
    </recommendedName>
</protein>
<gene>
    <name evidence="1" type="ORF">DSM112329_02994</name>
</gene>
<proteinExistence type="predicted"/>
<name>A0AAU7AWX1_9ACTN</name>
<dbReference type="InterPro" id="IPR038056">
    <property type="entry name" value="YjbR-like_sf"/>
</dbReference>
<evidence type="ECO:0008006" key="2">
    <source>
        <dbReference type="Google" id="ProtNLM"/>
    </source>
</evidence>
<sequence length="100" mass="11148">MVRTDAARSCALALPGCTEEDHHGRPSFRVCGRIFATLWTPRLMNVMVEEGRVMAAVEEHPRSCEVVRWGSRIAAVRVDLDAADPGLLADLLEAAWEFKR</sequence>
<dbReference type="AlphaFoldDB" id="A0AAU7AWX1"/>
<dbReference type="EMBL" id="CP114014">
    <property type="protein sequence ID" value="XAY06131.1"/>
    <property type="molecule type" value="Genomic_DNA"/>
</dbReference>
<dbReference type="Pfam" id="PF04237">
    <property type="entry name" value="YjbR"/>
    <property type="match status" value="1"/>
</dbReference>
<accession>A0AAU7AWX1</accession>
<dbReference type="KEGG" id="parq:DSM112329_02994"/>